<dbReference type="CDD" id="cd00438">
    <property type="entry name" value="cupin_RmlC"/>
    <property type="match status" value="1"/>
</dbReference>
<reference evidence="8 9" key="1">
    <citation type="submission" date="2016-10" db="EMBL/GenBank/DDBJ databases">
        <authorList>
            <person name="de Groot N.N."/>
        </authorList>
    </citation>
    <scope>NUCLEOTIDE SEQUENCE [LARGE SCALE GENOMIC DNA]</scope>
    <source>
        <strain evidence="9">E92,LMG 26720,CCM 7988</strain>
    </source>
</reference>
<keyword evidence="7" id="KW-0413">Isomerase</keyword>
<evidence type="ECO:0000256" key="4">
    <source>
        <dbReference type="ARBA" id="ARBA00019595"/>
    </source>
</evidence>
<evidence type="ECO:0000256" key="3">
    <source>
        <dbReference type="ARBA" id="ARBA00012098"/>
    </source>
</evidence>
<evidence type="ECO:0000256" key="5">
    <source>
        <dbReference type="PIRSR" id="PIRSR600888-1"/>
    </source>
</evidence>
<evidence type="ECO:0000256" key="7">
    <source>
        <dbReference type="RuleBase" id="RU364069"/>
    </source>
</evidence>
<dbReference type="InterPro" id="IPR014710">
    <property type="entry name" value="RmlC-like_jellyroll"/>
</dbReference>
<feature type="site" description="Participates in a stacking interaction with the thymidine ring of dTDP-4-oxo-6-deoxyglucose" evidence="6">
    <location>
        <position position="136"/>
    </location>
</feature>
<dbReference type="PANTHER" id="PTHR21047:SF2">
    <property type="entry name" value="THYMIDINE DIPHOSPHO-4-KETO-RHAMNOSE 3,5-EPIMERASE"/>
    <property type="match status" value="1"/>
</dbReference>
<dbReference type="SUPFAM" id="SSF51182">
    <property type="entry name" value="RmlC-like cupins"/>
    <property type="match status" value="1"/>
</dbReference>
<dbReference type="AlphaFoldDB" id="A0A1I5PMK2"/>
<accession>A0A1I5PMK2</accession>
<dbReference type="NCBIfam" id="TIGR01221">
    <property type="entry name" value="rmlC"/>
    <property type="match status" value="1"/>
</dbReference>
<dbReference type="Gene3D" id="2.60.120.10">
    <property type="entry name" value="Jelly Rolls"/>
    <property type="match status" value="1"/>
</dbReference>
<dbReference type="PANTHER" id="PTHR21047">
    <property type="entry name" value="DTDP-6-DEOXY-D-GLUCOSE-3,5 EPIMERASE"/>
    <property type="match status" value="1"/>
</dbReference>
<comment type="function">
    <text evidence="2 7">Catalyzes the epimerization of the C3' and C5'positions of dTDP-6-deoxy-D-xylo-4-hexulose, forming dTDP-6-deoxy-L-lyxo-4-hexulose.</text>
</comment>
<dbReference type="EMBL" id="FOXH01000002">
    <property type="protein sequence ID" value="SFP35352.1"/>
    <property type="molecule type" value="Genomic_DNA"/>
</dbReference>
<dbReference type="OrthoDB" id="9800680at2"/>
<comment type="pathway">
    <text evidence="7">Carbohydrate biosynthesis; dTDP-L-rhamnose biosynthesis.</text>
</comment>
<comment type="subunit">
    <text evidence="7">Homodimer.</text>
</comment>
<feature type="active site" description="Proton acceptor" evidence="5">
    <location>
        <position position="61"/>
    </location>
</feature>
<feature type="active site" description="Proton donor" evidence="5">
    <location>
        <position position="130"/>
    </location>
</feature>
<dbReference type="GO" id="GO:0008830">
    <property type="term" value="F:dTDP-4-dehydrorhamnose 3,5-epimerase activity"/>
    <property type="evidence" value="ECO:0007669"/>
    <property type="project" value="UniProtKB-UniRule"/>
</dbReference>
<dbReference type="Pfam" id="PF00908">
    <property type="entry name" value="dTDP_sugar_isom"/>
    <property type="match status" value="1"/>
</dbReference>
<name>A0A1I5PMK2_9BACT</name>
<dbReference type="EC" id="5.1.3.13" evidence="3 7"/>
<dbReference type="UniPathway" id="UPA00124"/>
<evidence type="ECO:0000256" key="6">
    <source>
        <dbReference type="PIRSR" id="PIRSR600888-3"/>
    </source>
</evidence>
<comment type="similarity">
    <text evidence="7">Belongs to the dTDP-4-dehydrorhamnose 3,5-epimerase family.</text>
</comment>
<dbReference type="RefSeq" id="WP_092013569.1">
    <property type="nucleotide sequence ID" value="NZ_FOXH01000002.1"/>
</dbReference>
<gene>
    <name evidence="8" type="ORF">SAMN04515674_102548</name>
</gene>
<dbReference type="GO" id="GO:0019305">
    <property type="term" value="P:dTDP-rhamnose biosynthetic process"/>
    <property type="evidence" value="ECO:0007669"/>
    <property type="project" value="UniProtKB-UniRule"/>
</dbReference>
<dbReference type="InterPro" id="IPR000888">
    <property type="entry name" value="RmlC-like"/>
</dbReference>
<dbReference type="InterPro" id="IPR011051">
    <property type="entry name" value="RmlC_Cupin_sf"/>
</dbReference>
<proteinExistence type="inferred from homology"/>
<dbReference type="GO" id="GO:0000271">
    <property type="term" value="P:polysaccharide biosynthetic process"/>
    <property type="evidence" value="ECO:0007669"/>
    <property type="project" value="TreeGrafter"/>
</dbReference>
<sequence length="176" mass="19895">MQFKTNHIEGLIECFPTIFEDDRGLFYESYNKIKFGDNGIPFDFVQDNYSKSKKGVVRGLHFQNAPHAQGKLVRCMTGKALDVVVDLRKDSATFGQYAKVLLDAEIGNMLYVPAGFAHGFSALEDTIFVYKCTDFWNKAAESGIIWNDPDLNIDWEVSNPIISEKDAILPLFKTLL</sequence>
<evidence type="ECO:0000313" key="8">
    <source>
        <dbReference type="EMBL" id="SFP35352.1"/>
    </source>
</evidence>
<organism evidence="8 9">
    <name type="scientific">Pseudarcicella hirudinis</name>
    <dbReference type="NCBI Taxonomy" id="1079859"/>
    <lineage>
        <taxon>Bacteria</taxon>
        <taxon>Pseudomonadati</taxon>
        <taxon>Bacteroidota</taxon>
        <taxon>Cytophagia</taxon>
        <taxon>Cytophagales</taxon>
        <taxon>Flectobacillaceae</taxon>
        <taxon>Pseudarcicella</taxon>
    </lineage>
</organism>
<evidence type="ECO:0000256" key="2">
    <source>
        <dbReference type="ARBA" id="ARBA00001997"/>
    </source>
</evidence>
<dbReference type="Proteomes" id="UP000199306">
    <property type="component" value="Unassembled WGS sequence"/>
</dbReference>
<keyword evidence="9" id="KW-1185">Reference proteome</keyword>
<dbReference type="STRING" id="1079859.SAMN04515674_102548"/>
<evidence type="ECO:0000256" key="1">
    <source>
        <dbReference type="ARBA" id="ARBA00001298"/>
    </source>
</evidence>
<evidence type="ECO:0000313" key="9">
    <source>
        <dbReference type="Proteomes" id="UP000199306"/>
    </source>
</evidence>
<dbReference type="GO" id="GO:0005829">
    <property type="term" value="C:cytosol"/>
    <property type="evidence" value="ECO:0007669"/>
    <property type="project" value="TreeGrafter"/>
</dbReference>
<comment type="catalytic activity">
    <reaction evidence="1 7">
        <text>dTDP-4-dehydro-6-deoxy-alpha-D-glucose = dTDP-4-dehydro-beta-L-rhamnose</text>
        <dbReference type="Rhea" id="RHEA:16969"/>
        <dbReference type="ChEBI" id="CHEBI:57649"/>
        <dbReference type="ChEBI" id="CHEBI:62830"/>
        <dbReference type="EC" id="5.1.3.13"/>
    </reaction>
</comment>
<protein>
    <recommendedName>
        <fullName evidence="4 7">dTDP-4-dehydrorhamnose 3,5-epimerase</fullName>
        <ecNumber evidence="3 7">5.1.3.13</ecNumber>
    </recommendedName>
    <alternativeName>
        <fullName evidence="7">Thymidine diphospho-4-keto-rhamnose 3,5-epimerase</fullName>
    </alternativeName>
</protein>